<reference evidence="2 3" key="1">
    <citation type="submission" date="2016-09" db="EMBL/GenBank/DDBJ databases">
        <authorList>
            <person name="Capua I."/>
            <person name="De Benedictis P."/>
            <person name="Joannis T."/>
            <person name="Lombin L.H."/>
            <person name="Cattoli G."/>
        </authorList>
    </citation>
    <scope>NUCLEOTIDE SEQUENCE [LARGE SCALE GENOMIC DNA]</scope>
    <source>
        <strain evidence="2 3">UB20</strain>
    </source>
</reference>
<proteinExistence type="predicted"/>
<keyword evidence="1" id="KW-0812">Transmembrane</keyword>
<name>A0A1D3UGF9_TANFO</name>
<dbReference type="SUPFAM" id="SSF55961">
    <property type="entry name" value="Bet v1-like"/>
    <property type="match status" value="1"/>
</dbReference>
<dbReference type="Proteomes" id="UP000182057">
    <property type="component" value="Unassembled WGS sequence"/>
</dbReference>
<dbReference type="Pfam" id="PF10604">
    <property type="entry name" value="Polyketide_cyc2"/>
    <property type="match status" value="1"/>
</dbReference>
<feature type="transmembrane region" description="Helical" evidence="1">
    <location>
        <begin position="6"/>
        <end position="26"/>
    </location>
</feature>
<dbReference type="InterPro" id="IPR023393">
    <property type="entry name" value="START-like_dom_sf"/>
</dbReference>
<dbReference type="CDD" id="cd07812">
    <property type="entry name" value="SRPBCC"/>
    <property type="match status" value="1"/>
</dbReference>
<dbReference type="EMBL" id="FMMM01000023">
    <property type="protein sequence ID" value="SCQ19227.1"/>
    <property type="molecule type" value="Genomic_DNA"/>
</dbReference>
<protein>
    <submittedName>
        <fullName evidence="2">Polyketide cyclase / dehydrase and lipid transport</fullName>
    </submittedName>
</protein>
<evidence type="ECO:0000313" key="3">
    <source>
        <dbReference type="Proteomes" id="UP000182057"/>
    </source>
</evidence>
<sequence length="178" mass="20763">MKNVLYIILSGLLLLVLVVVLTGALLPRIRTKTKQCILNAPVDVVFAIVTNNQEWHYRSSLDDLEIIRTQGDIEEWEETANGVTIRFKTLEKRPHSFYSFEMDSKMFTGKWQATFEPMEGGKTLFTATEKIEYKNLFYRLVGYVFMDLNKFMTTYQEELTARIELEKQSNKDNIIDCL</sequence>
<dbReference type="Gene3D" id="3.30.530.20">
    <property type="match status" value="1"/>
</dbReference>
<keyword evidence="1" id="KW-0472">Membrane</keyword>
<organism evidence="2 3">
    <name type="scientific">Tannerella forsythia</name>
    <name type="common">Bacteroides forsythus</name>
    <dbReference type="NCBI Taxonomy" id="28112"/>
    <lineage>
        <taxon>Bacteria</taxon>
        <taxon>Pseudomonadati</taxon>
        <taxon>Bacteroidota</taxon>
        <taxon>Bacteroidia</taxon>
        <taxon>Bacteroidales</taxon>
        <taxon>Tannerellaceae</taxon>
        <taxon>Tannerella</taxon>
    </lineage>
</organism>
<dbReference type="AlphaFoldDB" id="A0A1D3UGF9"/>
<gene>
    <name evidence="2" type="ORF">TFUB20_00633</name>
</gene>
<evidence type="ECO:0000256" key="1">
    <source>
        <dbReference type="SAM" id="Phobius"/>
    </source>
</evidence>
<keyword evidence="1" id="KW-1133">Transmembrane helix</keyword>
<evidence type="ECO:0000313" key="2">
    <source>
        <dbReference type="EMBL" id="SCQ19227.1"/>
    </source>
</evidence>
<accession>A0A1D3UGF9</accession>
<dbReference type="InterPro" id="IPR019587">
    <property type="entry name" value="Polyketide_cyclase/dehydratase"/>
</dbReference>